<accession>A0ABY8QXV2</accession>
<dbReference type="InterPro" id="IPR053737">
    <property type="entry name" value="Type_II_TA_Toxin"/>
</dbReference>
<protein>
    <submittedName>
        <fullName evidence="2">Type II toxin-antitoxin system death-on-curing family toxin</fullName>
    </submittedName>
</protein>
<dbReference type="InterPro" id="IPR006440">
    <property type="entry name" value="Doc"/>
</dbReference>
<dbReference type="PANTHER" id="PTHR39426">
    <property type="entry name" value="HOMOLOGY TO DEATH-ON-CURING PROTEIN OF PHAGE P1"/>
    <property type="match status" value="1"/>
</dbReference>
<dbReference type="Proteomes" id="UP001209083">
    <property type="component" value="Chromosome"/>
</dbReference>
<dbReference type="PANTHER" id="PTHR39426:SF1">
    <property type="entry name" value="HOMOLOGY TO DEATH-ON-CURING PROTEIN OF PHAGE P1"/>
    <property type="match status" value="1"/>
</dbReference>
<sequence>MKYLRTEELLVIATRLGVAQVRDIGLLDSAAFRPQSVLFGEAAYPTIEAKAAALFESLVRNHPLVDGNKRLAWTGTKLFLVLNGYGLSSAEDDAYDFVISAAAGELSFDEIARWYRDHLTG</sequence>
<gene>
    <name evidence="2" type="ORF">LWF01_04340</name>
</gene>
<dbReference type="InterPro" id="IPR003812">
    <property type="entry name" value="Fido"/>
</dbReference>
<feature type="domain" description="Fido" evidence="1">
    <location>
        <begin position="1"/>
        <end position="117"/>
    </location>
</feature>
<dbReference type="SUPFAM" id="SSF140931">
    <property type="entry name" value="Fic-like"/>
    <property type="match status" value="1"/>
</dbReference>
<dbReference type="RefSeq" id="WP_349639818.1">
    <property type="nucleotide sequence ID" value="NZ_CP090958.1"/>
</dbReference>
<keyword evidence="3" id="KW-1185">Reference proteome</keyword>
<dbReference type="EMBL" id="CP090958">
    <property type="protein sequence ID" value="WGW13010.1"/>
    <property type="molecule type" value="Genomic_DNA"/>
</dbReference>
<proteinExistence type="predicted"/>
<evidence type="ECO:0000313" key="2">
    <source>
        <dbReference type="EMBL" id="WGW13010.1"/>
    </source>
</evidence>
<dbReference type="NCBIfam" id="TIGR01550">
    <property type="entry name" value="DOC_P1"/>
    <property type="match status" value="1"/>
</dbReference>
<name>A0ABY8QXV2_9MICO</name>
<evidence type="ECO:0000259" key="1">
    <source>
        <dbReference type="PROSITE" id="PS51459"/>
    </source>
</evidence>
<dbReference type="Pfam" id="PF02661">
    <property type="entry name" value="Fic"/>
    <property type="match status" value="1"/>
</dbReference>
<reference evidence="2 3" key="1">
    <citation type="submission" date="2023-05" db="EMBL/GenBank/DDBJ databases">
        <title>Lithophilousrod everest ZFBP1038 complete genpme.</title>
        <authorList>
            <person name="Tian M."/>
        </authorList>
    </citation>
    <scope>NUCLEOTIDE SEQUENCE [LARGE SCALE GENOMIC DNA]</scope>
    <source>
        <strain evidence="2 3">ZFBP1038</strain>
    </source>
</reference>
<dbReference type="InterPro" id="IPR036597">
    <property type="entry name" value="Fido-like_dom_sf"/>
</dbReference>
<dbReference type="PROSITE" id="PS51459">
    <property type="entry name" value="FIDO"/>
    <property type="match status" value="1"/>
</dbReference>
<organism evidence="2 3">
    <name type="scientific">Saxibacter everestensis</name>
    <dbReference type="NCBI Taxonomy" id="2909229"/>
    <lineage>
        <taxon>Bacteria</taxon>
        <taxon>Bacillati</taxon>
        <taxon>Actinomycetota</taxon>
        <taxon>Actinomycetes</taxon>
        <taxon>Micrococcales</taxon>
        <taxon>Brevibacteriaceae</taxon>
        <taxon>Saxibacter</taxon>
    </lineage>
</organism>
<evidence type="ECO:0000313" key="3">
    <source>
        <dbReference type="Proteomes" id="UP001209083"/>
    </source>
</evidence>
<dbReference type="Gene3D" id="1.20.120.1870">
    <property type="entry name" value="Fic/DOC protein, Fido domain"/>
    <property type="match status" value="1"/>
</dbReference>